<protein>
    <submittedName>
        <fullName evidence="1">Uncharacterized protein</fullName>
    </submittedName>
</protein>
<evidence type="ECO:0000313" key="1">
    <source>
        <dbReference type="EMBL" id="MFD0789475.1"/>
    </source>
</evidence>
<evidence type="ECO:0000313" key="2">
    <source>
        <dbReference type="Proteomes" id="UP001597055"/>
    </source>
</evidence>
<organism evidence="1 2">
    <name type="scientific">Microbacterium insulae</name>
    <dbReference type="NCBI Taxonomy" id="483014"/>
    <lineage>
        <taxon>Bacteria</taxon>
        <taxon>Bacillati</taxon>
        <taxon>Actinomycetota</taxon>
        <taxon>Actinomycetes</taxon>
        <taxon>Micrococcales</taxon>
        <taxon>Microbacteriaceae</taxon>
        <taxon>Microbacterium</taxon>
    </lineage>
</organism>
<dbReference type="Proteomes" id="UP001597055">
    <property type="component" value="Unassembled WGS sequence"/>
</dbReference>
<keyword evidence="2" id="KW-1185">Reference proteome</keyword>
<proteinExistence type="predicted"/>
<dbReference type="RefSeq" id="WP_204980490.1">
    <property type="nucleotide sequence ID" value="NZ_JBHTII010000001.1"/>
</dbReference>
<dbReference type="EMBL" id="JBHTII010000001">
    <property type="protein sequence ID" value="MFD0789475.1"/>
    <property type="molecule type" value="Genomic_DNA"/>
</dbReference>
<sequence length="254" mass="25607">MSAVGVAAELAAYRAATAELPRSARAAAAGAGVVVVVDGSGRWWTAARSAIAGGASGIVVARPERLPDEGIGDLIASGIPVVVERPLVRPDVTALALPDGVRPAAVTVECHARGLAAALRDAVGWARVVAGGALVLRQAASAAPGRSLALLESPSGLAVSLLAATQPGAPGGGRVRVTALGEELAELDADAGALRLATADAAGGRIAPMRWETSERLALRRVIDAVRTDSGPRDLVELDDDERLARAILSAPRS</sequence>
<reference evidence="2" key="1">
    <citation type="journal article" date="2019" name="Int. J. Syst. Evol. Microbiol.">
        <title>The Global Catalogue of Microorganisms (GCM) 10K type strain sequencing project: providing services to taxonomists for standard genome sequencing and annotation.</title>
        <authorList>
            <consortium name="The Broad Institute Genomics Platform"/>
            <consortium name="The Broad Institute Genome Sequencing Center for Infectious Disease"/>
            <person name="Wu L."/>
            <person name="Ma J."/>
        </authorList>
    </citation>
    <scope>NUCLEOTIDE SEQUENCE [LARGE SCALE GENOMIC DNA]</scope>
    <source>
        <strain evidence="2">CCUG 54523</strain>
    </source>
</reference>
<gene>
    <name evidence="1" type="ORF">ACFQ0P_03620</name>
</gene>
<name>A0ABW3AEW9_9MICO</name>
<accession>A0ABW3AEW9</accession>
<comment type="caution">
    <text evidence="1">The sequence shown here is derived from an EMBL/GenBank/DDBJ whole genome shotgun (WGS) entry which is preliminary data.</text>
</comment>